<dbReference type="AlphaFoldDB" id="A0A2M6XBG2"/>
<dbReference type="GO" id="GO:0015628">
    <property type="term" value="P:protein secretion by the type II secretion system"/>
    <property type="evidence" value="ECO:0007669"/>
    <property type="project" value="TreeGrafter"/>
</dbReference>
<feature type="domain" description="Type II secretion system protein GspF" evidence="9">
    <location>
        <begin position="271"/>
        <end position="393"/>
    </location>
</feature>
<proteinExistence type="inferred from homology"/>
<keyword evidence="3" id="KW-1003">Cell membrane</keyword>
<keyword evidence="4" id="KW-0997">Cell inner membrane</keyword>
<keyword evidence="7 8" id="KW-0472">Membrane</keyword>
<evidence type="ECO:0000259" key="9">
    <source>
        <dbReference type="Pfam" id="PF00482"/>
    </source>
</evidence>
<evidence type="ECO:0000256" key="7">
    <source>
        <dbReference type="ARBA" id="ARBA00023136"/>
    </source>
</evidence>
<name>A0A2M6XBG2_9BACT</name>
<protein>
    <recommendedName>
        <fullName evidence="9">Type II secretion system protein GspF domain-containing protein</fullName>
    </recommendedName>
</protein>
<dbReference type="PANTHER" id="PTHR30012">
    <property type="entry name" value="GENERAL SECRETION PATHWAY PROTEIN"/>
    <property type="match status" value="1"/>
</dbReference>
<dbReference type="InterPro" id="IPR042094">
    <property type="entry name" value="T2SS_GspF_sf"/>
</dbReference>
<evidence type="ECO:0000256" key="5">
    <source>
        <dbReference type="ARBA" id="ARBA00022692"/>
    </source>
</evidence>
<evidence type="ECO:0000313" key="10">
    <source>
        <dbReference type="EMBL" id="PIU02329.1"/>
    </source>
</evidence>
<dbReference type="FunFam" id="1.20.81.30:FF:000001">
    <property type="entry name" value="Type II secretion system protein F"/>
    <property type="match status" value="2"/>
</dbReference>
<comment type="caution">
    <text evidence="10">The sequence shown here is derived from an EMBL/GenBank/DDBJ whole genome shotgun (WGS) entry which is preliminary data.</text>
</comment>
<organism evidence="10 11">
    <name type="scientific">Candidatus Shapirobacteria bacterium CG09_land_8_20_14_0_10_49_15</name>
    <dbReference type="NCBI Taxonomy" id="1974482"/>
    <lineage>
        <taxon>Bacteria</taxon>
        <taxon>Candidatus Shapironibacteriota</taxon>
    </lineage>
</organism>
<dbReference type="GO" id="GO:0005886">
    <property type="term" value="C:plasma membrane"/>
    <property type="evidence" value="ECO:0007669"/>
    <property type="project" value="UniProtKB-SubCell"/>
</dbReference>
<feature type="domain" description="Type II secretion system protein GspF" evidence="9">
    <location>
        <begin position="69"/>
        <end position="191"/>
    </location>
</feature>
<dbReference type="EMBL" id="PEZK01000014">
    <property type="protein sequence ID" value="PIU02329.1"/>
    <property type="molecule type" value="Genomic_DNA"/>
</dbReference>
<evidence type="ECO:0000256" key="2">
    <source>
        <dbReference type="ARBA" id="ARBA00005745"/>
    </source>
</evidence>
<sequence>MEKFQYVVKNKNGETQKGLVEARSEKQAVDVLREKGLWVISVALKRESFSAEFKTSLLSRITATDKVNFTRQLATMINSGLPITDALTLLEAQSNPAMGQVVSAIVREVEAGGTLVEAMQKRPDIFNRIYLALVRAGEAAGVLDKVLLRLADNLEKEKEFGSRIKGAMIYPAVVVVGMIAVMAIMVIFVIPQMRSIYDQFQTELPFSTKALLAISDFMVKFWPLVLASLAGGVAALRVAARKPKFKDLLDGMLFKLPIIGKLRKTIILTEFARTLGLLVGAGILIVEAMEIVYDSLGSSIFAKAVKSASEDVKKGLSLAASLARTEVFPPLLPQMIAVGEETGKISEVLKKISTYFEMEADNAVKNLTTALEPLIMIVLGVGVAFLIMAIIMPIYQLTSSF</sequence>
<reference evidence="11" key="1">
    <citation type="submission" date="2017-09" db="EMBL/GenBank/DDBJ databases">
        <title>Depth-based differentiation of microbial function through sediment-hosted aquifers and enrichment of novel symbionts in the deep terrestrial subsurface.</title>
        <authorList>
            <person name="Probst A.J."/>
            <person name="Ladd B."/>
            <person name="Jarett J.K."/>
            <person name="Geller-Mcgrath D.E."/>
            <person name="Sieber C.M.K."/>
            <person name="Emerson J.B."/>
            <person name="Anantharaman K."/>
            <person name="Thomas B.C."/>
            <person name="Malmstrom R."/>
            <person name="Stieglmeier M."/>
            <person name="Klingl A."/>
            <person name="Woyke T."/>
            <person name="Ryan C.M."/>
            <person name="Banfield J.F."/>
        </authorList>
    </citation>
    <scope>NUCLEOTIDE SEQUENCE [LARGE SCALE GENOMIC DNA]</scope>
</reference>
<feature type="transmembrane region" description="Helical" evidence="8">
    <location>
        <begin position="271"/>
        <end position="293"/>
    </location>
</feature>
<evidence type="ECO:0000256" key="8">
    <source>
        <dbReference type="SAM" id="Phobius"/>
    </source>
</evidence>
<evidence type="ECO:0000256" key="4">
    <source>
        <dbReference type="ARBA" id="ARBA00022519"/>
    </source>
</evidence>
<comment type="similarity">
    <text evidence="2">Belongs to the GSP F family.</text>
</comment>
<dbReference type="Gene3D" id="1.20.81.30">
    <property type="entry name" value="Type II secretion system (T2SS), domain F"/>
    <property type="match status" value="2"/>
</dbReference>
<evidence type="ECO:0000256" key="6">
    <source>
        <dbReference type="ARBA" id="ARBA00022989"/>
    </source>
</evidence>
<comment type="subcellular location">
    <subcellularLocation>
        <location evidence="1">Cell inner membrane</location>
        <topology evidence="1">Multi-pass membrane protein</topology>
    </subcellularLocation>
</comment>
<evidence type="ECO:0000313" key="11">
    <source>
        <dbReference type="Proteomes" id="UP000231214"/>
    </source>
</evidence>
<feature type="transmembrane region" description="Helical" evidence="8">
    <location>
        <begin position="374"/>
        <end position="395"/>
    </location>
</feature>
<dbReference type="Proteomes" id="UP000231214">
    <property type="component" value="Unassembled WGS sequence"/>
</dbReference>
<feature type="transmembrane region" description="Helical" evidence="8">
    <location>
        <begin position="221"/>
        <end position="240"/>
    </location>
</feature>
<evidence type="ECO:0000256" key="3">
    <source>
        <dbReference type="ARBA" id="ARBA00022475"/>
    </source>
</evidence>
<dbReference type="PRINTS" id="PR00812">
    <property type="entry name" value="BCTERIALGSPF"/>
</dbReference>
<gene>
    <name evidence="10" type="ORF">COT66_00795</name>
</gene>
<dbReference type="Pfam" id="PF00482">
    <property type="entry name" value="T2SSF"/>
    <property type="match status" value="2"/>
</dbReference>
<dbReference type="InterPro" id="IPR018076">
    <property type="entry name" value="T2SS_GspF_dom"/>
</dbReference>
<feature type="transmembrane region" description="Helical" evidence="8">
    <location>
        <begin position="168"/>
        <end position="190"/>
    </location>
</feature>
<dbReference type="InterPro" id="IPR003004">
    <property type="entry name" value="GspF/PilC"/>
</dbReference>
<accession>A0A2M6XBG2</accession>
<evidence type="ECO:0000256" key="1">
    <source>
        <dbReference type="ARBA" id="ARBA00004429"/>
    </source>
</evidence>
<keyword evidence="6 8" id="KW-1133">Transmembrane helix</keyword>
<dbReference type="PANTHER" id="PTHR30012:SF0">
    <property type="entry name" value="TYPE II SECRETION SYSTEM PROTEIN F-RELATED"/>
    <property type="match status" value="1"/>
</dbReference>
<keyword evidence="5 8" id="KW-0812">Transmembrane</keyword>